<dbReference type="EMBL" id="GBRH01192443">
    <property type="protein sequence ID" value="JAE05453.1"/>
    <property type="molecule type" value="Transcribed_RNA"/>
</dbReference>
<evidence type="ECO:0000313" key="1">
    <source>
        <dbReference type="EMBL" id="JAE05453.1"/>
    </source>
</evidence>
<accession>A0A0A9FB13</accession>
<sequence>MRLDVQGGRWQCATRVVATHGDGCDGEGGRRCV</sequence>
<protein>
    <submittedName>
        <fullName evidence="1">Uncharacterized protein</fullName>
    </submittedName>
</protein>
<name>A0A0A9FB13_ARUDO</name>
<dbReference type="AlphaFoldDB" id="A0A0A9FB13"/>
<proteinExistence type="predicted"/>
<reference evidence="1" key="1">
    <citation type="submission" date="2014-09" db="EMBL/GenBank/DDBJ databases">
        <authorList>
            <person name="Magalhaes I.L.F."/>
            <person name="Oliveira U."/>
            <person name="Santos F.R."/>
            <person name="Vidigal T.H.D.A."/>
            <person name="Brescovit A.D."/>
            <person name="Santos A.J."/>
        </authorList>
    </citation>
    <scope>NUCLEOTIDE SEQUENCE</scope>
    <source>
        <tissue evidence="1">Shoot tissue taken approximately 20 cm above the soil surface</tissue>
    </source>
</reference>
<organism evidence="1">
    <name type="scientific">Arundo donax</name>
    <name type="common">Giant reed</name>
    <name type="synonym">Donax arundinaceus</name>
    <dbReference type="NCBI Taxonomy" id="35708"/>
    <lineage>
        <taxon>Eukaryota</taxon>
        <taxon>Viridiplantae</taxon>
        <taxon>Streptophyta</taxon>
        <taxon>Embryophyta</taxon>
        <taxon>Tracheophyta</taxon>
        <taxon>Spermatophyta</taxon>
        <taxon>Magnoliopsida</taxon>
        <taxon>Liliopsida</taxon>
        <taxon>Poales</taxon>
        <taxon>Poaceae</taxon>
        <taxon>PACMAD clade</taxon>
        <taxon>Arundinoideae</taxon>
        <taxon>Arundineae</taxon>
        <taxon>Arundo</taxon>
    </lineage>
</organism>
<reference evidence="1" key="2">
    <citation type="journal article" date="2015" name="Data Brief">
        <title>Shoot transcriptome of the giant reed, Arundo donax.</title>
        <authorList>
            <person name="Barrero R.A."/>
            <person name="Guerrero F.D."/>
            <person name="Moolhuijzen P."/>
            <person name="Goolsby J.A."/>
            <person name="Tidwell J."/>
            <person name="Bellgard S.E."/>
            <person name="Bellgard M.I."/>
        </authorList>
    </citation>
    <scope>NUCLEOTIDE SEQUENCE</scope>
    <source>
        <tissue evidence="1">Shoot tissue taken approximately 20 cm above the soil surface</tissue>
    </source>
</reference>